<accession>A0A2S7VJG6</accession>
<dbReference type="EMBL" id="MSCJ01000003">
    <property type="protein sequence ID" value="PQJ62284.1"/>
    <property type="molecule type" value="Genomic_DNA"/>
</dbReference>
<comment type="caution">
    <text evidence="1">The sequence shown here is derived from an EMBL/GenBank/DDBJ whole genome shotgun (WGS) entry which is preliminary data.</text>
</comment>
<reference evidence="1 2" key="1">
    <citation type="submission" date="2016-12" db="EMBL/GenBank/DDBJ databases">
        <title>Diversity of luminous bacteria.</title>
        <authorList>
            <person name="Yoshizawa S."/>
            <person name="Kogure K."/>
        </authorList>
    </citation>
    <scope>NUCLEOTIDE SEQUENCE [LARGE SCALE GENOMIC DNA]</scope>
    <source>
        <strain evidence="1 2">LC1-200</strain>
    </source>
</reference>
<dbReference type="OrthoDB" id="6681382at2"/>
<sequence length="230" mass="27124">MNLLKEVERNFCVVSDIEKVLDMDVLNTSDWDLFKNSWNKLGLDNFMNDGGQYRRRNFCKFRYHFDDNSLWIKEHDYYFQPENVNTLNGGIKRWFTPVTSEVFYNKVVNKLIKKMGKELSLLTDQKTWDVNFYQNRIIAEQGKEGKPSPEGIHKDGVKYSILLLIDRENINGGRNTIFNLDREPIFSHTLKKEGECIIFSDDQTYHFASSIEQVKPNIVGKRDLLVVEFY</sequence>
<dbReference type="Gene3D" id="2.60.120.620">
    <property type="entry name" value="q2cbj1_9rhob like domain"/>
    <property type="match status" value="1"/>
</dbReference>
<gene>
    <name evidence="1" type="ORF">BTO08_18770</name>
</gene>
<protein>
    <recommendedName>
        <fullName evidence="3">2OG-Fe dioxygenase family protein</fullName>
    </recommendedName>
</protein>
<name>A0A2S7VJG6_PHOAN</name>
<organism evidence="1 2">
    <name type="scientific">Photobacterium angustum</name>
    <dbReference type="NCBI Taxonomy" id="661"/>
    <lineage>
        <taxon>Bacteria</taxon>
        <taxon>Pseudomonadati</taxon>
        <taxon>Pseudomonadota</taxon>
        <taxon>Gammaproteobacteria</taxon>
        <taxon>Vibrionales</taxon>
        <taxon>Vibrionaceae</taxon>
        <taxon>Photobacterium</taxon>
    </lineage>
</organism>
<evidence type="ECO:0000313" key="1">
    <source>
        <dbReference type="EMBL" id="PQJ62284.1"/>
    </source>
</evidence>
<dbReference type="Proteomes" id="UP000238730">
    <property type="component" value="Unassembled WGS sequence"/>
</dbReference>
<dbReference type="GO" id="GO:0051213">
    <property type="term" value="F:dioxygenase activity"/>
    <property type="evidence" value="ECO:0007669"/>
    <property type="project" value="InterPro"/>
</dbReference>
<dbReference type="InterPro" id="IPR018724">
    <property type="entry name" value="2OG-Fe_dioxygenase"/>
</dbReference>
<dbReference type="RefSeq" id="WP_105062100.1">
    <property type="nucleotide sequence ID" value="NZ_MSCJ01000003.1"/>
</dbReference>
<dbReference type="AlphaFoldDB" id="A0A2S7VJG6"/>
<proteinExistence type="predicted"/>
<evidence type="ECO:0008006" key="3">
    <source>
        <dbReference type="Google" id="ProtNLM"/>
    </source>
</evidence>
<dbReference type="Pfam" id="PF10014">
    <property type="entry name" value="2OG-Fe_Oxy_2"/>
    <property type="match status" value="1"/>
</dbReference>
<evidence type="ECO:0000313" key="2">
    <source>
        <dbReference type="Proteomes" id="UP000238730"/>
    </source>
</evidence>